<organism evidence="2 3">
    <name type="scientific">Dunaliella salina</name>
    <name type="common">Green alga</name>
    <name type="synonym">Protococcus salinus</name>
    <dbReference type="NCBI Taxonomy" id="3046"/>
    <lineage>
        <taxon>Eukaryota</taxon>
        <taxon>Viridiplantae</taxon>
        <taxon>Chlorophyta</taxon>
        <taxon>core chlorophytes</taxon>
        <taxon>Chlorophyceae</taxon>
        <taxon>CS clade</taxon>
        <taxon>Chlamydomonadales</taxon>
        <taxon>Dunaliellaceae</taxon>
        <taxon>Dunaliella</taxon>
    </lineage>
</organism>
<name>A0ABQ7GGJ1_DUNSA</name>
<feature type="chain" id="PRO_5046102916" evidence="1">
    <location>
        <begin position="25"/>
        <end position="102"/>
    </location>
</feature>
<feature type="signal peptide" evidence="1">
    <location>
        <begin position="1"/>
        <end position="24"/>
    </location>
</feature>
<sequence>MVAAKAQLLLAACALLACSSFCAALPSPANRRLLKGYGYNPTTTEGYGGGSYGGSGSGYTAYGNNGAYKYGDDKKYDGGKYDYKASGNKAWENGGIHCIKKL</sequence>
<keyword evidence="3" id="KW-1185">Reference proteome</keyword>
<evidence type="ECO:0000313" key="2">
    <source>
        <dbReference type="EMBL" id="KAF5833716.1"/>
    </source>
</evidence>
<protein>
    <submittedName>
        <fullName evidence="2">Uncharacterized protein</fullName>
    </submittedName>
</protein>
<comment type="caution">
    <text evidence="2">The sequence shown here is derived from an EMBL/GenBank/DDBJ whole genome shotgun (WGS) entry which is preliminary data.</text>
</comment>
<proteinExistence type="predicted"/>
<accession>A0ABQ7GGJ1</accession>
<dbReference type="PROSITE" id="PS51257">
    <property type="entry name" value="PROKAR_LIPOPROTEIN"/>
    <property type="match status" value="1"/>
</dbReference>
<reference evidence="2" key="1">
    <citation type="submission" date="2017-08" db="EMBL/GenBank/DDBJ databases">
        <authorList>
            <person name="Polle J.E."/>
            <person name="Barry K."/>
            <person name="Cushman J."/>
            <person name="Schmutz J."/>
            <person name="Tran D."/>
            <person name="Hathwaick L.T."/>
            <person name="Yim W.C."/>
            <person name="Jenkins J."/>
            <person name="Mckie-Krisberg Z.M."/>
            <person name="Prochnik S."/>
            <person name="Lindquist E."/>
            <person name="Dockter R.B."/>
            <person name="Adam C."/>
            <person name="Molina H."/>
            <person name="Bunkerborg J."/>
            <person name="Jin E."/>
            <person name="Buchheim M."/>
            <person name="Magnuson J."/>
        </authorList>
    </citation>
    <scope>NUCLEOTIDE SEQUENCE</scope>
    <source>
        <strain evidence="2">CCAP 19/18</strain>
    </source>
</reference>
<dbReference type="EMBL" id="MU069795">
    <property type="protein sequence ID" value="KAF5833716.1"/>
    <property type="molecule type" value="Genomic_DNA"/>
</dbReference>
<evidence type="ECO:0000313" key="3">
    <source>
        <dbReference type="Proteomes" id="UP000815325"/>
    </source>
</evidence>
<dbReference type="Proteomes" id="UP000815325">
    <property type="component" value="Unassembled WGS sequence"/>
</dbReference>
<evidence type="ECO:0000256" key="1">
    <source>
        <dbReference type="SAM" id="SignalP"/>
    </source>
</evidence>
<gene>
    <name evidence="2" type="ORF">DUNSADRAFT_9914</name>
</gene>
<keyword evidence="1" id="KW-0732">Signal</keyword>